<dbReference type="Proteomes" id="UP000052982">
    <property type="component" value="Unassembled WGS sequence"/>
</dbReference>
<evidence type="ECO:0000313" key="5">
    <source>
        <dbReference type="EMBL" id="KUN79286.1"/>
    </source>
</evidence>
<dbReference type="Gene3D" id="2.60.40.10">
    <property type="entry name" value="Immunoglobulins"/>
    <property type="match status" value="3"/>
</dbReference>
<keyword evidence="2" id="KW-0119">Carbohydrate metabolism</keyword>
<dbReference type="GO" id="GO:0016798">
    <property type="term" value="F:hydrolase activity, acting on glycosyl bonds"/>
    <property type="evidence" value="ECO:0007669"/>
    <property type="project" value="UniProtKB-KW"/>
</dbReference>
<dbReference type="SUPFAM" id="SSF49265">
    <property type="entry name" value="Fibronectin type III"/>
    <property type="match status" value="1"/>
</dbReference>
<dbReference type="STRING" id="1943.AQJ64_29925"/>
<dbReference type="InterPro" id="IPR003961">
    <property type="entry name" value="FN3_dom"/>
</dbReference>
<reference evidence="5 6" key="1">
    <citation type="submission" date="2015-10" db="EMBL/GenBank/DDBJ databases">
        <title>Draft genome sequence of Streptomyces griseoruber DSM 40281, type strain for the species Streptomyces griseoruber.</title>
        <authorList>
            <person name="Ruckert C."/>
            <person name="Winkler A."/>
            <person name="Kalinowski J."/>
            <person name="Kampfer P."/>
            <person name="Glaeser S."/>
        </authorList>
    </citation>
    <scope>NUCLEOTIDE SEQUENCE [LARGE SCALE GENOMIC DNA]</scope>
    <source>
        <strain evidence="5 6">DSM 40281</strain>
    </source>
</reference>
<organism evidence="5 6">
    <name type="scientific">Streptomyces griseoruber</name>
    <dbReference type="NCBI Taxonomy" id="1943"/>
    <lineage>
        <taxon>Bacteria</taxon>
        <taxon>Bacillati</taxon>
        <taxon>Actinomycetota</taxon>
        <taxon>Actinomycetes</taxon>
        <taxon>Kitasatosporales</taxon>
        <taxon>Streptomycetaceae</taxon>
        <taxon>Streptomyces</taxon>
    </lineage>
</organism>
<gene>
    <name evidence="5" type="ORF">AQJ64_29925</name>
</gene>
<dbReference type="Pfam" id="PF16640">
    <property type="entry name" value="Big_3_5"/>
    <property type="match status" value="2"/>
</dbReference>
<dbReference type="EMBL" id="LMWW01000049">
    <property type="protein sequence ID" value="KUN79286.1"/>
    <property type="molecule type" value="Genomic_DNA"/>
</dbReference>
<dbReference type="InterPro" id="IPR032109">
    <property type="entry name" value="Big_3_5"/>
</dbReference>
<evidence type="ECO:0000256" key="1">
    <source>
        <dbReference type="ARBA" id="ARBA00023295"/>
    </source>
</evidence>
<accession>A0A117RA15</accession>
<name>A0A117RA15_9ACTN</name>
<evidence type="ECO:0000256" key="2">
    <source>
        <dbReference type="ARBA" id="ARBA00023326"/>
    </source>
</evidence>
<dbReference type="CDD" id="cd00063">
    <property type="entry name" value="FN3"/>
    <property type="match status" value="1"/>
</dbReference>
<keyword evidence="6" id="KW-1185">Reference proteome</keyword>
<evidence type="ECO:0000313" key="6">
    <source>
        <dbReference type="Proteomes" id="UP000052982"/>
    </source>
</evidence>
<dbReference type="Pfam" id="PF00041">
    <property type="entry name" value="fn3"/>
    <property type="match status" value="1"/>
</dbReference>
<dbReference type="SMART" id="SM00060">
    <property type="entry name" value="FN3"/>
    <property type="match status" value="1"/>
</dbReference>
<keyword evidence="2" id="KW-0624">Polysaccharide degradation</keyword>
<dbReference type="InterPro" id="IPR013783">
    <property type="entry name" value="Ig-like_fold"/>
</dbReference>
<dbReference type="PROSITE" id="PS50853">
    <property type="entry name" value="FN3"/>
    <property type="match status" value="1"/>
</dbReference>
<proteinExistence type="predicted"/>
<keyword evidence="1" id="KW-0326">Glycosidase</keyword>
<evidence type="ECO:0000259" key="4">
    <source>
        <dbReference type="PROSITE" id="PS50853"/>
    </source>
</evidence>
<dbReference type="SUPFAM" id="SSF53850">
    <property type="entry name" value="Periplasmic binding protein-like II"/>
    <property type="match status" value="1"/>
</dbReference>
<protein>
    <recommendedName>
        <fullName evidence="4">Fibronectin type-III domain-containing protein</fullName>
    </recommendedName>
</protein>
<feature type="chain" id="PRO_5007155273" description="Fibronectin type-III domain-containing protein" evidence="3">
    <location>
        <begin position="24"/>
        <end position="679"/>
    </location>
</feature>
<evidence type="ECO:0000256" key="3">
    <source>
        <dbReference type="SAM" id="SignalP"/>
    </source>
</evidence>
<feature type="domain" description="Fibronectin type-III" evidence="4">
    <location>
        <begin position="397"/>
        <end position="491"/>
    </location>
</feature>
<dbReference type="Gene3D" id="3.40.190.10">
    <property type="entry name" value="Periplasmic binding protein-like II"/>
    <property type="match status" value="2"/>
</dbReference>
<keyword evidence="1" id="KW-0378">Hydrolase</keyword>
<sequence>MATAVVVATLASPLALTSGTAFADPGTGITDHQLVGVGSDVTQDVLDALAGETVNGTSYAATAVTADGYTLASYDATEPGTGSTTSQIKTRASGPTFLRPNGANAGRLALSDAVAGGNYAVSSSANDGTVDIQDQIDFARNTSAPAVSGTALTAVPFARDAVGYAAKGSVLAQLTKQQLHDIYTGALTEINGVKIHPFIPNSGAGTRTFFQKAIGVTDAQLGSNVDTLDYDGKAVQQNRLNKVIENDGDIVPLSIASFVAQHNGTAPDRSATAVAGGAFVGSLDETNSGTYTAPVIQNADGTISSNPDFFGDATFGRDVSNVVSTRAIDPTSVFFNQPLYDVFVTDDSHTAALASGAAQSVIAKFGFLNVSYNGVADPTNKHVKLGGLEDNNLSKAVPAAPSVTATPGAGALTLSWAPNSGAAVSDYRVTVRDTTGAAVGGYSYKDVPASTTGANLTGLAAGSYTVTVYAADINGNSDATTTGVVVGAAKTATTVTASAAVAKPAYGTTESIAVTVGHTDATAPTGTVAAYYGSTKVGSATLNASGKATVKVATTKLGAVGAKTLSIRYGGDSAHNTSSKNVGFTVVKATPTLTVTAPARISHTKHATITVKVSATGVTPTGKVRIYKGTTLVGSGTLSGGKVTLTIAKLAKGRHTLSVRYAGSSVVNAKSKSVIVTSY</sequence>
<keyword evidence="3" id="KW-0732">Signal</keyword>
<dbReference type="AlphaFoldDB" id="A0A117RA15"/>
<dbReference type="InterPro" id="IPR036116">
    <property type="entry name" value="FN3_sf"/>
</dbReference>
<feature type="signal peptide" evidence="3">
    <location>
        <begin position="1"/>
        <end position="23"/>
    </location>
</feature>
<comment type="caution">
    <text evidence="5">The sequence shown here is derived from an EMBL/GenBank/DDBJ whole genome shotgun (WGS) entry which is preliminary data.</text>
</comment>
<dbReference type="GO" id="GO:0000272">
    <property type="term" value="P:polysaccharide catabolic process"/>
    <property type="evidence" value="ECO:0007669"/>
    <property type="project" value="UniProtKB-KW"/>
</dbReference>